<organism evidence="1 2">
    <name type="scientific">Pseudonocardia bannensis</name>
    <dbReference type="NCBI Taxonomy" id="630973"/>
    <lineage>
        <taxon>Bacteria</taxon>
        <taxon>Bacillati</taxon>
        <taxon>Actinomycetota</taxon>
        <taxon>Actinomycetes</taxon>
        <taxon>Pseudonocardiales</taxon>
        <taxon>Pseudonocardiaceae</taxon>
        <taxon>Pseudonocardia</taxon>
    </lineage>
</organism>
<evidence type="ECO:0000313" key="2">
    <source>
        <dbReference type="Proteomes" id="UP000586918"/>
    </source>
</evidence>
<dbReference type="InterPro" id="IPR036388">
    <property type="entry name" value="WH-like_DNA-bd_sf"/>
</dbReference>
<dbReference type="InterPro" id="IPR036390">
    <property type="entry name" value="WH_DNA-bd_sf"/>
</dbReference>
<dbReference type="Pfam" id="PF12840">
    <property type="entry name" value="HTH_20"/>
    <property type="match status" value="1"/>
</dbReference>
<evidence type="ECO:0000313" key="1">
    <source>
        <dbReference type="EMBL" id="NMH95130.1"/>
    </source>
</evidence>
<sequence>MQECEGDQVAAVAALDEPTRRRLYDYVVRQPGPVSRDEAATALELPRTTAAFHLDRLADQRLLDVVFERRTGRTGPGAGRPAKLYRRATCEITVSLPERRYDLAGQLLAATVEDADRSGVSPRAVLDRRAYELGAQLAQSARAAAGGQDGRATAWRVLEAYGYEPRAHDSDVALGNCPFHALVRQHTELVCGMNLRVLTGLLDGLAPTGLGARLDPASGRCCVKLEAVARTAS</sequence>
<comment type="caution">
    <text evidence="1">The sequence shown here is derived from an EMBL/GenBank/DDBJ whole genome shotgun (WGS) entry which is preliminary data.</text>
</comment>
<dbReference type="Proteomes" id="UP000586918">
    <property type="component" value="Unassembled WGS sequence"/>
</dbReference>
<proteinExistence type="predicted"/>
<name>A0A848DQJ9_9PSEU</name>
<dbReference type="Gene3D" id="1.10.10.10">
    <property type="entry name" value="Winged helix-like DNA-binding domain superfamily/Winged helix DNA-binding domain"/>
    <property type="match status" value="1"/>
</dbReference>
<reference evidence="1 2" key="1">
    <citation type="submission" date="2020-04" db="EMBL/GenBank/DDBJ databases">
        <authorList>
            <person name="Klaysubun C."/>
            <person name="Duangmal K."/>
            <person name="Lipun K."/>
        </authorList>
    </citation>
    <scope>NUCLEOTIDE SEQUENCE [LARGE SCALE GENOMIC DNA]</scope>
    <source>
        <strain evidence="1 2">DSM 45300</strain>
    </source>
</reference>
<dbReference type="SUPFAM" id="SSF46785">
    <property type="entry name" value="Winged helix' DNA-binding domain"/>
    <property type="match status" value="1"/>
</dbReference>
<protein>
    <submittedName>
        <fullName evidence="1">Helix-turn-helix domain-containing protein</fullName>
    </submittedName>
</protein>
<gene>
    <name evidence="1" type="ORF">HF519_26955</name>
</gene>
<dbReference type="EMBL" id="JAAXKZ010000157">
    <property type="protein sequence ID" value="NMH95130.1"/>
    <property type="molecule type" value="Genomic_DNA"/>
</dbReference>
<dbReference type="AlphaFoldDB" id="A0A848DQJ9"/>
<keyword evidence="2" id="KW-1185">Reference proteome</keyword>
<accession>A0A848DQJ9</accession>
<dbReference type="RefSeq" id="WP_169415795.1">
    <property type="nucleotide sequence ID" value="NZ_JAAXKZ010000157.1"/>
</dbReference>